<organism evidence="2 3">
    <name type="scientific">Devosia ginsengisoli</name>
    <dbReference type="NCBI Taxonomy" id="400770"/>
    <lineage>
        <taxon>Bacteria</taxon>
        <taxon>Pseudomonadati</taxon>
        <taxon>Pseudomonadota</taxon>
        <taxon>Alphaproteobacteria</taxon>
        <taxon>Hyphomicrobiales</taxon>
        <taxon>Devosiaceae</taxon>
        <taxon>Devosia</taxon>
    </lineage>
</organism>
<keyword evidence="1" id="KW-1133">Transmembrane helix</keyword>
<dbReference type="KEGG" id="dea:FPZ08_12955"/>
<gene>
    <name evidence="2" type="ORF">FPZ08_12955</name>
</gene>
<evidence type="ECO:0000256" key="1">
    <source>
        <dbReference type="SAM" id="Phobius"/>
    </source>
</evidence>
<keyword evidence="1" id="KW-0812">Transmembrane</keyword>
<name>A0A5B8LU81_9HYPH</name>
<feature type="transmembrane region" description="Helical" evidence="1">
    <location>
        <begin position="92"/>
        <end position="111"/>
    </location>
</feature>
<evidence type="ECO:0000313" key="3">
    <source>
        <dbReference type="Proteomes" id="UP000315364"/>
    </source>
</evidence>
<evidence type="ECO:0000313" key="2">
    <source>
        <dbReference type="EMBL" id="QDZ11586.1"/>
    </source>
</evidence>
<reference evidence="2 3" key="1">
    <citation type="submission" date="2019-07" db="EMBL/GenBank/DDBJ databases">
        <title>Full genome sequence of Devosia sp. Gsoil 520.</title>
        <authorList>
            <person name="Im W.-T."/>
        </authorList>
    </citation>
    <scope>NUCLEOTIDE SEQUENCE [LARGE SCALE GENOMIC DNA]</scope>
    <source>
        <strain evidence="2 3">Gsoil 520</strain>
    </source>
</reference>
<dbReference type="EMBL" id="CP042304">
    <property type="protein sequence ID" value="QDZ11586.1"/>
    <property type="molecule type" value="Genomic_DNA"/>
</dbReference>
<feature type="transmembrane region" description="Helical" evidence="1">
    <location>
        <begin position="48"/>
        <end position="72"/>
    </location>
</feature>
<dbReference type="Proteomes" id="UP000315364">
    <property type="component" value="Chromosome"/>
</dbReference>
<protein>
    <submittedName>
        <fullName evidence="2">Uncharacterized protein</fullName>
    </submittedName>
</protein>
<feature type="transmembrane region" description="Helical" evidence="1">
    <location>
        <begin position="7"/>
        <end position="28"/>
    </location>
</feature>
<proteinExistence type="predicted"/>
<dbReference type="RefSeq" id="WP_146290404.1">
    <property type="nucleotide sequence ID" value="NZ_CP042304.1"/>
</dbReference>
<sequence>MTEDNRTTISFFIGLAIMALIAAVAFLTLNPTMIGVTSEAGDFFAQRIGRVIAVFSGVMGLVLMLIGVMNLIGKMTSTDDMTRNLGPKKAGAIKLAAGVAFLSCSIALVFAHL</sequence>
<keyword evidence="1" id="KW-0472">Membrane</keyword>
<keyword evidence="3" id="KW-1185">Reference proteome</keyword>
<dbReference type="AlphaFoldDB" id="A0A5B8LU81"/>
<accession>A0A5B8LU81</accession>